<comment type="caution">
    <text evidence="1">The sequence shown here is derived from an EMBL/GenBank/DDBJ whole genome shotgun (WGS) entry which is preliminary data.</text>
</comment>
<accession>A0A0F9INU7</accession>
<dbReference type="EMBL" id="LAZR01011966">
    <property type="protein sequence ID" value="KKM50193.1"/>
    <property type="molecule type" value="Genomic_DNA"/>
</dbReference>
<proteinExistence type="predicted"/>
<name>A0A0F9INU7_9ZZZZ</name>
<organism evidence="1">
    <name type="scientific">marine sediment metagenome</name>
    <dbReference type="NCBI Taxonomy" id="412755"/>
    <lineage>
        <taxon>unclassified sequences</taxon>
        <taxon>metagenomes</taxon>
        <taxon>ecological metagenomes</taxon>
    </lineage>
</organism>
<dbReference type="AlphaFoldDB" id="A0A0F9INU7"/>
<sequence>MNELRSSLNLEVVNKNVKIYVVDEMNEKRDSNAISSSYGVKRSIIADTYHIKLFKNYRKFFPFLLLQSAYLTFIPNNLKEMDLIDFAINQIVEFDFHEYNTVSEWKLFIREKYVNYNFVSNQSDKFRFDKFLELQERKPDENPKLFFFEYIRRNRNLNFDG</sequence>
<protein>
    <submittedName>
        <fullName evidence="1">Uncharacterized protein</fullName>
    </submittedName>
</protein>
<reference evidence="1" key="1">
    <citation type="journal article" date="2015" name="Nature">
        <title>Complex archaea that bridge the gap between prokaryotes and eukaryotes.</title>
        <authorList>
            <person name="Spang A."/>
            <person name="Saw J.H."/>
            <person name="Jorgensen S.L."/>
            <person name="Zaremba-Niedzwiedzka K."/>
            <person name="Martijn J."/>
            <person name="Lind A.E."/>
            <person name="van Eijk R."/>
            <person name="Schleper C."/>
            <person name="Guy L."/>
            <person name="Ettema T.J."/>
        </authorList>
    </citation>
    <scope>NUCLEOTIDE SEQUENCE</scope>
</reference>
<evidence type="ECO:0000313" key="1">
    <source>
        <dbReference type="EMBL" id="KKM50193.1"/>
    </source>
</evidence>
<gene>
    <name evidence="1" type="ORF">LCGC14_1556250</name>
</gene>